<comment type="caution">
    <text evidence="1">The sequence shown here is derived from an EMBL/GenBank/DDBJ whole genome shotgun (WGS) entry which is preliminary data.</text>
</comment>
<evidence type="ECO:0000313" key="1">
    <source>
        <dbReference type="EMBL" id="KAK8860447.1"/>
    </source>
</evidence>
<dbReference type="InterPro" id="IPR011989">
    <property type="entry name" value="ARM-like"/>
</dbReference>
<evidence type="ECO:0000313" key="2">
    <source>
        <dbReference type="Proteomes" id="UP001470230"/>
    </source>
</evidence>
<reference evidence="1 2" key="1">
    <citation type="submission" date="2024-04" db="EMBL/GenBank/DDBJ databases">
        <title>Tritrichomonas musculus Genome.</title>
        <authorList>
            <person name="Alves-Ferreira E."/>
            <person name="Grigg M."/>
            <person name="Lorenzi H."/>
            <person name="Galac M."/>
        </authorList>
    </citation>
    <scope>NUCLEOTIDE SEQUENCE [LARGE SCALE GENOMIC DNA]</scope>
    <source>
        <strain evidence="1 2">EAF2021</strain>
    </source>
</reference>
<sequence length="504" mass="59368">MFYKNDDTIDQNDENSFYTLTESIDKIKFINTPNEVQLIDVDPDLFDNLFKSLNIGYYEKQNINFIEIFSRLSQIYSEGHTNSFQFAQKYHFYSICYDIIVKCPDIEFLKNLLICIYFGIRSDLNLLDVFSNSTFCEQLIYCMDEKGSSIYSIGFNILSNLIKGYSHNLFDKIIYMYNTTPFTSTNDFGVEILNSYGLVFSKISNYIDELNYPYMLIMAKSLLLYGAFNYSTDILTNLNDRFRSAHTNIFLSIQLTEDQFSNLSDTNQYYFLNYKSTEEVNISQLEQPIFSYLLSSIPQIKSQSDIFHFDFCSTLIKTLSLINKLADHSWYYRSCFKPLRSNIQVVQYLYELMNYDENADIQSQACLLVANICLTEEYELVMQQSIMETFIRRISNSSMKVRKSCLKGIINATSKFTEEQIDDLVKWGVLEEMLDFYLGDFYDTQADIAISFWLLFQRSKLARNKGLEYYNQFEEIRLETQDDNLSARFYLILLELNKEKYSWS</sequence>
<dbReference type="Gene3D" id="1.25.10.10">
    <property type="entry name" value="Leucine-rich Repeat Variant"/>
    <property type="match status" value="1"/>
</dbReference>
<dbReference type="SUPFAM" id="SSF48371">
    <property type="entry name" value="ARM repeat"/>
    <property type="match status" value="1"/>
</dbReference>
<proteinExistence type="predicted"/>
<gene>
    <name evidence="1" type="ORF">M9Y10_012112</name>
</gene>
<accession>A0ABR2IBM8</accession>
<dbReference type="InterPro" id="IPR016024">
    <property type="entry name" value="ARM-type_fold"/>
</dbReference>
<dbReference type="EMBL" id="JAPFFF010000018">
    <property type="protein sequence ID" value="KAK8860447.1"/>
    <property type="molecule type" value="Genomic_DNA"/>
</dbReference>
<keyword evidence="2" id="KW-1185">Reference proteome</keyword>
<protein>
    <submittedName>
        <fullName evidence="1">Uncharacterized protein</fullName>
    </submittedName>
</protein>
<organism evidence="1 2">
    <name type="scientific">Tritrichomonas musculus</name>
    <dbReference type="NCBI Taxonomy" id="1915356"/>
    <lineage>
        <taxon>Eukaryota</taxon>
        <taxon>Metamonada</taxon>
        <taxon>Parabasalia</taxon>
        <taxon>Tritrichomonadida</taxon>
        <taxon>Tritrichomonadidae</taxon>
        <taxon>Tritrichomonas</taxon>
    </lineage>
</organism>
<name>A0ABR2IBM8_9EUKA</name>
<dbReference type="Proteomes" id="UP001470230">
    <property type="component" value="Unassembled WGS sequence"/>
</dbReference>